<dbReference type="Proteomes" id="UP000199577">
    <property type="component" value="Unassembled WGS sequence"/>
</dbReference>
<dbReference type="GO" id="GO:0004029">
    <property type="term" value="F:aldehyde dehydrogenase (NAD+) activity"/>
    <property type="evidence" value="ECO:0007669"/>
    <property type="project" value="TreeGrafter"/>
</dbReference>
<proteinExistence type="predicted"/>
<dbReference type="OrthoDB" id="9807212at2"/>
<evidence type="ECO:0000313" key="3">
    <source>
        <dbReference type="Proteomes" id="UP000199577"/>
    </source>
</evidence>
<gene>
    <name evidence="2" type="ORF">SAMN05421747_12521</name>
</gene>
<sequence>MKVFVTGASGFIGSAVVSALTRAGHQVVGLARSEQSAKKISEAGAAVLLGSLEDLETLKQGANNADGVIHAGFFHDFNQFAKAAAIDKAAIEAMGEVLIGTSKAMVVTAGILGLPLIDGVITEESRLPQGFPRFSETAALALAEKGVHASVIRLAPSVHDKGDKGFVPFIIEQARKNGVSAYPAAGTNRWTAVHRLDAAEAFRLAIEKSATGAVYNVVGDTGIEVKKIAELIGEKLGLPLVSLSEEQIVKHFEWMSGFIAFDSPAIHLKTQEQLGWKPEHLGLLEDMRQNYF</sequence>
<evidence type="ECO:0000259" key="1">
    <source>
        <dbReference type="Pfam" id="PF13460"/>
    </source>
</evidence>
<dbReference type="Pfam" id="PF13460">
    <property type="entry name" value="NAD_binding_10"/>
    <property type="match status" value="1"/>
</dbReference>
<dbReference type="AlphaFoldDB" id="A0A1I1LXZ1"/>
<feature type="domain" description="NAD(P)-binding" evidence="1">
    <location>
        <begin position="7"/>
        <end position="96"/>
    </location>
</feature>
<evidence type="ECO:0000313" key="2">
    <source>
        <dbReference type="EMBL" id="SFC77964.1"/>
    </source>
</evidence>
<dbReference type="EMBL" id="FOLL01000025">
    <property type="protein sequence ID" value="SFC77964.1"/>
    <property type="molecule type" value="Genomic_DNA"/>
</dbReference>
<dbReference type="CDD" id="cd05262">
    <property type="entry name" value="SDR_a7"/>
    <property type="match status" value="1"/>
</dbReference>
<dbReference type="InterPro" id="IPR051783">
    <property type="entry name" value="NAD(P)-dependent_oxidoreduct"/>
</dbReference>
<protein>
    <submittedName>
        <fullName evidence="2">Nucleoside-diphosphate-sugar epimerase</fullName>
    </submittedName>
</protein>
<keyword evidence="3" id="KW-1185">Reference proteome</keyword>
<dbReference type="GO" id="GO:0005737">
    <property type="term" value="C:cytoplasm"/>
    <property type="evidence" value="ECO:0007669"/>
    <property type="project" value="TreeGrafter"/>
</dbReference>
<dbReference type="InterPro" id="IPR016040">
    <property type="entry name" value="NAD(P)-bd_dom"/>
</dbReference>
<dbReference type="PANTHER" id="PTHR48079">
    <property type="entry name" value="PROTEIN YEEZ"/>
    <property type="match status" value="1"/>
</dbReference>
<dbReference type="SUPFAM" id="SSF51735">
    <property type="entry name" value="NAD(P)-binding Rossmann-fold domains"/>
    <property type="match status" value="1"/>
</dbReference>
<dbReference type="InterPro" id="IPR036291">
    <property type="entry name" value="NAD(P)-bd_dom_sf"/>
</dbReference>
<dbReference type="PANTHER" id="PTHR48079:SF9">
    <property type="entry name" value="PUTATIVE-RELATED"/>
    <property type="match status" value="1"/>
</dbReference>
<dbReference type="Gene3D" id="3.40.50.720">
    <property type="entry name" value="NAD(P)-binding Rossmann-like Domain"/>
    <property type="match status" value="1"/>
</dbReference>
<name>A0A1I1LXZ1_9SPHI</name>
<accession>A0A1I1LXZ1</accession>
<reference evidence="2 3" key="1">
    <citation type="submission" date="2016-10" db="EMBL/GenBank/DDBJ databases">
        <authorList>
            <person name="de Groot N.N."/>
        </authorList>
    </citation>
    <scope>NUCLEOTIDE SEQUENCE [LARGE SCALE GENOMIC DNA]</scope>
    <source>
        <strain evidence="2 3">DSM 22900</strain>
    </source>
</reference>
<dbReference type="STRING" id="623281.SAMN05421747_12521"/>
<organism evidence="2 3">
    <name type="scientific">Parapedobacter composti</name>
    <dbReference type="NCBI Taxonomy" id="623281"/>
    <lineage>
        <taxon>Bacteria</taxon>
        <taxon>Pseudomonadati</taxon>
        <taxon>Bacteroidota</taxon>
        <taxon>Sphingobacteriia</taxon>
        <taxon>Sphingobacteriales</taxon>
        <taxon>Sphingobacteriaceae</taxon>
        <taxon>Parapedobacter</taxon>
    </lineage>
</organism>
<dbReference type="RefSeq" id="WP_079718780.1">
    <property type="nucleotide sequence ID" value="NZ_FOLL01000025.1"/>
</dbReference>